<dbReference type="Proteomes" id="UP000554235">
    <property type="component" value="Unassembled WGS sequence"/>
</dbReference>
<name>A0A8H4L5M3_9HYPO</name>
<evidence type="ECO:0000313" key="1">
    <source>
        <dbReference type="EMBL" id="KAF4461993.1"/>
    </source>
</evidence>
<sequence length="369" mass="41207">MLVPLLPASATPNTSRRPPTIVVLDSNIYSWLANILGCINRYNRHNRPNRFLRRLDEACRYQQLLAETLSSKQAIWTLSFIKGPETSQECIEKTSNNSLGKVTSEYKPIHVKAYVVHVDMVYKQEISYKLTQDTIDALIKYHENVYCVSAKAKTPDWPDKEREFQNLHDDFVRAIKEFVFGTHVNVLKVLELKGSGKLPEDKSEKAKEAIISLMGPLLSPSHSVGDLVRPPELSPSPPPPTEYPQMEIDMPNIPPAASPWATVCTCTNASSSNGFDINPQLASMAMDCFPLSPALPGQGQRAEYSYNPPLFLLPCVEPLPVAQLFYHKASPTQQIATTEVTEIYGMTIGDPDTYSGGEQRTMLWPSELV</sequence>
<evidence type="ECO:0000313" key="2">
    <source>
        <dbReference type="Proteomes" id="UP000554235"/>
    </source>
</evidence>
<gene>
    <name evidence="1" type="ORF">FALBO_11200</name>
</gene>
<dbReference type="OrthoDB" id="5352472at2759"/>
<proteinExistence type="predicted"/>
<reference evidence="1 2" key="1">
    <citation type="submission" date="2020-01" db="EMBL/GenBank/DDBJ databases">
        <title>Identification and distribution of gene clusters putatively required for synthesis of sphingolipid metabolism inhibitors in phylogenetically diverse species of the filamentous fungus Fusarium.</title>
        <authorList>
            <person name="Kim H.-S."/>
            <person name="Busman M."/>
            <person name="Brown D.W."/>
            <person name="Divon H."/>
            <person name="Uhlig S."/>
            <person name="Proctor R.H."/>
        </authorList>
    </citation>
    <scope>NUCLEOTIDE SEQUENCE [LARGE SCALE GENOMIC DNA]</scope>
    <source>
        <strain evidence="1 2">NRRL 20459</strain>
    </source>
</reference>
<dbReference type="EMBL" id="JAADYS010001608">
    <property type="protein sequence ID" value="KAF4461993.1"/>
    <property type="molecule type" value="Genomic_DNA"/>
</dbReference>
<accession>A0A8H4L5M3</accession>
<dbReference type="AlphaFoldDB" id="A0A8H4L5M3"/>
<keyword evidence="2" id="KW-1185">Reference proteome</keyword>
<comment type="caution">
    <text evidence="1">The sequence shown here is derived from an EMBL/GenBank/DDBJ whole genome shotgun (WGS) entry which is preliminary data.</text>
</comment>
<organism evidence="1 2">
    <name type="scientific">Fusarium albosuccineum</name>
    <dbReference type="NCBI Taxonomy" id="1237068"/>
    <lineage>
        <taxon>Eukaryota</taxon>
        <taxon>Fungi</taxon>
        <taxon>Dikarya</taxon>
        <taxon>Ascomycota</taxon>
        <taxon>Pezizomycotina</taxon>
        <taxon>Sordariomycetes</taxon>
        <taxon>Hypocreomycetidae</taxon>
        <taxon>Hypocreales</taxon>
        <taxon>Nectriaceae</taxon>
        <taxon>Fusarium</taxon>
        <taxon>Fusarium decemcellulare species complex</taxon>
    </lineage>
</organism>
<protein>
    <submittedName>
        <fullName evidence="1">Uncharacterized protein</fullName>
    </submittedName>
</protein>